<evidence type="ECO:0000256" key="7">
    <source>
        <dbReference type="ARBA" id="ARBA00024033"/>
    </source>
</evidence>
<feature type="region of interest" description="Disordered" evidence="8">
    <location>
        <begin position="1"/>
        <end position="24"/>
    </location>
</feature>
<feature type="transmembrane region" description="Helical" evidence="9">
    <location>
        <begin position="240"/>
        <end position="260"/>
    </location>
</feature>
<evidence type="ECO:0000256" key="8">
    <source>
        <dbReference type="SAM" id="MobiDB-lite"/>
    </source>
</evidence>
<feature type="transmembrane region" description="Helical" evidence="9">
    <location>
        <begin position="150"/>
        <end position="167"/>
    </location>
</feature>
<dbReference type="AlphaFoldDB" id="M2WG79"/>
<reference evidence="10 11" key="1">
    <citation type="journal article" date="2014" name="Genome Announc.">
        <title>Draft Genome Sequence of Kocuria palustris PEL.</title>
        <authorList>
            <person name="Sharma G."/>
            <person name="Khatri I."/>
            <person name="Subramanian S."/>
        </authorList>
    </citation>
    <scope>NUCLEOTIDE SEQUENCE [LARGE SCALE GENOMIC DNA]</scope>
    <source>
        <strain evidence="10 11">PEL</strain>
    </source>
</reference>
<comment type="similarity">
    <text evidence="7">Belongs to the glycosyltransferase 87 family.</text>
</comment>
<dbReference type="Pfam" id="PF09594">
    <property type="entry name" value="GT87"/>
    <property type="match status" value="1"/>
</dbReference>
<accession>M2WG79</accession>
<feature type="transmembrane region" description="Helical" evidence="9">
    <location>
        <begin position="305"/>
        <end position="324"/>
    </location>
</feature>
<evidence type="ECO:0000313" key="10">
    <source>
        <dbReference type="EMBL" id="EME37552.1"/>
    </source>
</evidence>
<feature type="transmembrane region" description="Helical" evidence="9">
    <location>
        <begin position="414"/>
        <end position="438"/>
    </location>
</feature>
<dbReference type="RefSeq" id="WP_006213671.1">
    <property type="nucleotide sequence ID" value="NZ_ANHZ02000003.1"/>
</dbReference>
<gene>
    <name evidence="10" type="ORF">C884_01603</name>
</gene>
<dbReference type="GO" id="GO:0005886">
    <property type="term" value="C:plasma membrane"/>
    <property type="evidence" value="ECO:0007669"/>
    <property type="project" value="UniProtKB-SubCell"/>
</dbReference>
<name>M2WG79_9MICC</name>
<dbReference type="InterPro" id="IPR018584">
    <property type="entry name" value="GT87"/>
</dbReference>
<feature type="transmembrane region" description="Helical" evidence="9">
    <location>
        <begin position="384"/>
        <end position="402"/>
    </location>
</feature>
<dbReference type="GO" id="GO:0016758">
    <property type="term" value="F:hexosyltransferase activity"/>
    <property type="evidence" value="ECO:0007669"/>
    <property type="project" value="InterPro"/>
</dbReference>
<sequence>MSSSARSSSAAAQAADRAAPAPRSGDGPAWGRALAWIALVAVLAWAVKLVIEGSLDLMVYNMGAQWVAHPATRAQPLYDLEFPVPWGGPDTLPFTYPPFAALLFGLLAWIPFDLTRFLLLALDIIGAVVLGRGLLAVAERRGRPLPWTRALGSSASLALITALILFCGPWIRTISLGQVNILLFALIFLDLVRRTDGTGSRLENAVAFIPRGVLIGIAAGIKLTPLAFGLIFLMGKNFKAILAMGVTFAATVGLGFLVLYQDSIQFWTDAVSSSDRVGSIKYIDNTALTGVLIKTGVPADAVDPIRYVLVLIMLIAVAVALPPLLRRGMTLSAISMNALVMLFMSPISWSHHQVYYPVIVVALFTEAFPHVLRGGFRMPAQIMAWIWLVGAYIGPMRGLWIVDLFGVHLHAAETIWVIPYLVLFVLLLTWSAAVVVAARRDRRAGSGTPAPAA</sequence>
<keyword evidence="3" id="KW-0808">Transferase</keyword>
<feature type="transmembrane region" description="Helical" evidence="9">
    <location>
        <begin position="33"/>
        <end position="51"/>
    </location>
</feature>
<keyword evidence="11" id="KW-1185">Reference proteome</keyword>
<feature type="transmembrane region" description="Helical" evidence="9">
    <location>
        <begin position="174"/>
        <end position="192"/>
    </location>
</feature>
<evidence type="ECO:0008006" key="12">
    <source>
        <dbReference type="Google" id="ProtNLM"/>
    </source>
</evidence>
<feature type="transmembrane region" description="Helical" evidence="9">
    <location>
        <begin position="117"/>
        <end position="138"/>
    </location>
</feature>
<protein>
    <recommendedName>
        <fullName evidence="12">DUF2029 domain-containing protein</fullName>
    </recommendedName>
</protein>
<proteinExistence type="inferred from homology"/>
<evidence type="ECO:0000313" key="11">
    <source>
        <dbReference type="Proteomes" id="UP000009877"/>
    </source>
</evidence>
<feature type="transmembrane region" description="Helical" evidence="9">
    <location>
        <begin position="331"/>
        <end position="349"/>
    </location>
</feature>
<keyword evidence="6 9" id="KW-0472">Membrane</keyword>
<dbReference type="EMBL" id="ANHZ02000003">
    <property type="protein sequence ID" value="EME37552.1"/>
    <property type="molecule type" value="Genomic_DNA"/>
</dbReference>
<evidence type="ECO:0000256" key="2">
    <source>
        <dbReference type="ARBA" id="ARBA00022475"/>
    </source>
</evidence>
<feature type="transmembrane region" description="Helical" evidence="9">
    <location>
        <begin position="94"/>
        <end position="110"/>
    </location>
</feature>
<keyword evidence="4 9" id="KW-0812">Transmembrane</keyword>
<evidence type="ECO:0000256" key="3">
    <source>
        <dbReference type="ARBA" id="ARBA00022679"/>
    </source>
</evidence>
<feature type="transmembrane region" description="Helical" evidence="9">
    <location>
        <begin position="355"/>
        <end position="372"/>
    </location>
</feature>
<organism evidence="10 11">
    <name type="scientific">Kocuria palustris PEL</name>
    <dbReference type="NCBI Taxonomy" id="1236550"/>
    <lineage>
        <taxon>Bacteria</taxon>
        <taxon>Bacillati</taxon>
        <taxon>Actinomycetota</taxon>
        <taxon>Actinomycetes</taxon>
        <taxon>Micrococcales</taxon>
        <taxon>Micrococcaceae</taxon>
        <taxon>Kocuria</taxon>
    </lineage>
</organism>
<keyword evidence="5 9" id="KW-1133">Transmembrane helix</keyword>
<comment type="caution">
    <text evidence="10">The sequence shown here is derived from an EMBL/GenBank/DDBJ whole genome shotgun (WGS) entry which is preliminary data.</text>
</comment>
<evidence type="ECO:0000256" key="6">
    <source>
        <dbReference type="ARBA" id="ARBA00023136"/>
    </source>
</evidence>
<comment type="subcellular location">
    <subcellularLocation>
        <location evidence="1">Cell membrane</location>
        <topology evidence="1">Multi-pass membrane protein</topology>
    </subcellularLocation>
</comment>
<keyword evidence="2" id="KW-1003">Cell membrane</keyword>
<feature type="transmembrane region" description="Helical" evidence="9">
    <location>
        <begin position="212"/>
        <end position="233"/>
    </location>
</feature>
<evidence type="ECO:0000256" key="5">
    <source>
        <dbReference type="ARBA" id="ARBA00022989"/>
    </source>
</evidence>
<dbReference type="Proteomes" id="UP000009877">
    <property type="component" value="Unassembled WGS sequence"/>
</dbReference>
<evidence type="ECO:0000256" key="1">
    <source>
        <dbReference type="ARBA" id="ARBA00004651"/>
    </source>
</evidence>
<evidence type="ECO:0000256" key="9">
    <source>
        <dbReference type="SAM" id="Phobius"/>
    </source>
</evidence>
<evidence type="ECO:0000256" key="4">
    <source>
        <dbReference type="ARBA" id="ARBA00022692"/>
    </source>
</evidence>